<name>A0ABD1IHK3_SALDI</name>
<gene>
    <name evidence="2" type="ORF">AAHA92_02777</name>
</gene>
<evidence type="ECO:0000313" key="3">
    <source>
        <dbReference type="Proteomes" id="UP001567538"/>
    </source>
</evidence>
<dbReference type="AlphaFoldDB" id="A0ABD1IHK3"/>
<dbReference type="EMBL" id="JBEAFC010000002">
    <property type="protein sequence ID" value="KAL1567284.1"/>
    <property type="molecule type" value="Genomic_DNA"/>
</dbReference>
<protein>
    <submittedName>
        <fullName evidence="2">Uncharacterized protein</fullName>
    </submittedName>
</protein>
<accession>A0ABD1IHK3</accession>
<sequence length="101" mass="10939">MTPHTTPHTKPVVSFIPLSPNSHLSHSIQFGQATVHISPRLDRTAAAAVRPPSHLQPPSPVVAPASGRRRVCRCESFVIASGVGQRQQHFEQCRVRVSGCS</sequence>
<evidence type="ECO:0000313" key="2">
    <source>
        <dbReference type="EMBL" id="KAL1567284.1"/>
    </source>
</evidence>
<reference evidence="2 3" key="1">
    <citation type="submission" date="2024-06" db="EMBL/GenBank/DDBJ databases">
        <title>A chromosome level genome sequence of Diviner's sage (Salvia divinorum).</title>
        <authorList>
            <person name="Ford S.A."/>
            <person name="Ro D.-K."/>
            <person name="Ness R.W."/>
            <person name="Phillips M.A."/>
        </authorList>
    </citation>
    <scope>NUCLEOTIDE SEQUENCE [LARGE SCALE GENOMIC DNA]</scope>
    <source>
        <strain evidence="2">SAF-2024a</strain>
        <tissue evidence="2">Leaf</tissue>
    </source>
</reference>
<keyword evidence="3" id="KW-1185">Reference proteome</keyword>
<proteinExistence type="predicted"/>
<comment type="caution">
    <text evidence="2">The sequence shown here is derived from an EMBL/GenBank/DDBJ whole genome shotgun (WGS) entry which is preliminary data.</text>
</comment>
<dbReference type="Proteomes" id="UP001567538">
    <property type="component" value="Unassembled WGS sequence"/>
</dbReference>
<evidence type="ECO:0000256" key="1">
    <source>
        <dbReference type="SAM" id="MobiDB-lite"/>
    </source>
</evidence>
<feature type="region of interest" description="Disordered" evidence="1">
    <location>
        <begin position="43"/>
        <end position="64"/>
    </location>
</feature>
<organism evidence="2 3">
    <name type="scientific">Salvia divinorum</name>
    <name type="common">Maria pastora</name>
    <name type="synonym">Diviner's sage</name>
    <dbReference type="NCBI Taxonomy" id="28513"/>
    <lineage>
        <taxon>Eukaryota</taxon>
        <taxon>Viridiplantae</taxon>
        <taxon>Streptophyta</taxon>
        <taxon>Embryophyta</taxon>
        <taxon>Tracheophyta</taxon>
        <taxon>Spermatophyta</taxon>
        <taxon>Magnoliopsida</taxon>
        <taxon>eudicotyledons</taxon>
        <taxon>Gunneridae</taxon>
        <taxon>Pentapetalae</taxon>
        <taxon>asterids</taxon>
        <taxon>lamiids</taxon>
        <taxon>Lamiales</taxon>
        <taxon>Lamiaceae</taxon>
        <taxon>Nepetoideae</taxon>
        <taxon>Mentheae</taxon>
        <taxon>Salviinae</taxon>
        <taxon>Salvia</taxon>
        <taxon>Salvia subgen. Calosphace</taxon>
    </lineage>
</organism>